<gene>
    <name evidence="2" type="ORF">MELE44368_21575</name>
</gene>
<dbReference type="PANTHER" id="PTHR42912">
    <property type="entry name" value="METHYLTRANSFERASE"/>
    <property type="match status" value="1"/>
</dbReference>
<dbReference type="PANTHER" id="PTHR42912:SF95">
    <property type="entry name" value="METHYLTRANSFERASE TYPE 11 DOMAIN-CONTAINING PROTEIN"/>
    <property type="match status" value="1"/>
</dbReference>
<organism evidence="2 3">
    <name type="scientific">Mycolicibacterium elephantis DSM 44368</name>
    <dbReference type="NCBI Taxonomy" id="1335622"/>
    <lineage>
        <taxon>Bacteria</taxon>
        <taxon>Bacillati</taxon>
        <taxon>Actinomycetota</taxon>
        <taxon>Actinomycetes</taxon>
        <taxon>Mycobacteriales</taxon>
        <taxon>Mycobacteriaceae</taxon>
        <taxon>Mycolicibacterium</taxon>
    </lineage>
</organism>
<dbReference type="EMBL" id="ATDN01000019">
    <property type="protein sequence ID" value="RWA19390.1"/>
    <property type="molecule type" value="Genomic_DNA"/>
</dbReference>
<keyword evidence="3" id="KW-1185">Reference proteome</keyword>
<feature type="domain" description="Methyltransferase" evidence="1">
    <location>
        <begin position="52"/>
        <end position="142"/>
    </location>
</feature>
<reference evidence="2 3" key="1">
    <citation type="submission" date="2013-06" db="EMBL/GenBank/DDBJ databases">
        <title>The draft sequence of the Mycobacterium elephantis genome.</title>
        <authorList>
            <person name="Pettersson F.B."/>
            <person name="Das S."/>
            <person name="Dasgupta S."/>
            <person name="Bhattacharya A."/>
            <person name="Kirsebom L.A."/>
        </authorList>
    </citation>
    <scope>NUCLEOTIDE SEQUENCE [LARGE SCALE GENOMIC DNA]</scope>
    <source>
        <strain evidence="2 3">DSM 44368</strain>
    </source>
</reference>
<comment type="caution">
    <text evidence="2">The sequence shown here is derived from an EMBL/GenBank/DDBJ whole genome shotgun (WGS) entry which is preliminary data.</text>
</comment>
<evidence type="ECO:0000313" key="3">
    <source>
        <dbReference type="Proteomes" id="UP000287177"/>
    </source>
</evidence>
<name>A0A439DST5_9MYCO</name>
<dbReference type="InterPro" id="IPR041698">
    <property type="entry name" value="Methyltransf_25"/>
</dbReference>
<sequence>MTEPDFLQRTRHGYDLTAGPYAERFHEHLRDKPLDRAMLSGFAGLVDRGGVVADVGCGTGATTQMLSDHGIDVVGIDLSPNMIAEARRRNPDLPFRVGSMTDLGFDDGQLHGICAWYSVIHVPDELLPQVFAEFRRVLRPNGWLLLAFQVGEQPREFRELFGERVSLTFYRRQPDAVALLLEETGFLPYAGLVREPNDDGFESTPHAFLMAQNCAPA</sequence>
<dbReference type="Pfam" id="PF13649">
    <property type="entry name" value="Methyltransf_25"/>
    <property type="match status" value="1"/>
</dbReference>
<dbReference type="InterPro" id="IPR050508">
    <property type="entry name" value="Methyltransf_Superfamily"/>
</dbReference>
<evidence type="ECO:0000259" key="1">
    <source>
        <dbReference type="Pfam" id="PF13649"/>
    </source>
</evidence>
<dbReference type="RefSeq" id="WP_128109163.1">
    <property type="nucleotide sequence ID" value="NZ_ATDN01000019.1"/>
</dbReference>
<accession>A0A439DST5</accession>
<evidence type="ECO:0000313" key="2">
    <source>
        <dbReference type="EMBL" id="RWA19390.1"/>
    </source>
</evidence>
<dbReference type="Gene3D" id="3.40.50.150">
    <property type="entry name" value="Vaccinia Virus protein VP39"/>
    <property type="match status" value="1"/>
</dbReference>
<dbReference type="GO" id="GO:0008168">
    <property type="term" value="F:methyltransferase activity"/>
    <property type="evidence" value="ECO:0007669"/>
    <property type="project" value="TreeGrafter"/>
</dbReference>
<dbReference type="Proteomes" id="UP000287177">
    <property type="component" value="Unassembled WGS sequence"/>
</dbReference>
<dbReference type="AlphaFoldDB" id="A0A439DST5"/>
<dbReference type="InterPro" id="IPR029063">
    <property type="entry name" value="SAM-dependent_MTases_sf"/>
</dbReference>
<dbReference type="SUPFAM" id="SSF53335">
    <property type="entry name" value="S-adenosyl-L-methionine-dependent methyltransferases"/>
    <property type="match status" value="1"/>
</dbReference>
<proteinExistence type="predicted"/>
<dbReference type="CDD" id="cd02440">
    <property type="entry name" value="AdoMet_MTases"/>
    <property type="match status" value="1"/>
</dbReference>
<protein>
    <recommendedName>
        <fullName evidence="1">Methyltransferase domain-containing protein</fullName>
    </recommendedName>
</protein>